<dbReference type="PANTHER" id="PTHR23542">
    <property type="match status" value="1"/>
</dbReference>
<evidence type="ECO:0000313" key="5">
    <source>
        <dbReference type="EMBL" id="NBR94053.1"/>
    </source>
</evidence>
<feature type="transmembrane region" description="Helical" evidence="4">
    <location>
        <begin position="77"/>
        <end position="95"/>
    </location>
</feature>
<organism evidence="5 6">
    <name type="scientific">Candidatus Fonsibacter lacus</name>
    <dbReference type="NCBI Taxonomy" id="2576439"/>
    <lineage>
        <taxon>Bacteria</taxon>
        <taxon>Pseudomonadati</taxon>
        <taxon>Pseudomonadota</taxon>
        <taxon>Alphaproteobacteria</taxon>
        <taxon>Candidatus Pelagibacterales</taxon>
        <taxon>Candidatus Pelagibacterales incertae sedis</taxon>
        <taxon>Candidatus Fonsibacter</taxon>
    </lineage>
</organism>
<evidence type="ECO:0000256" key="2">
    <source>
        <dbReference type="ARBA" id="ARBA00022989"/>
    </source>
</evidence>
<keyword evidence="1 4" id="KW-0812">Transmembrane</keyword>
<feature type="transmembrane region" description="Helical" evidence="4">
    <location>
        <begin position="277"/>
        <end position="295"/>
    </location>
</feature>
<feature type="transmembrane region" description="Helical" evidence="4">
    <location>
        <begin position="206"/>
        <end position="225"/>
    </location>
</feature>
<feature type="transmembrane region" description="Helical" evidence="4">
    <location>
        <begin position="331"/>
        <end position="355"/>
    </location>
</feature>
<evidence type="ECO:0000256" key="4">
    <source>
        <dbReference type="SAM" id="Phobius"/>
    </source>
</evidence>
<keyword evidence="3 4" id="KW-0472">Membrane</keyword>
<proteinExistence type="predicted"/>
<dbReference type="AlphaFoldDB" id="A0A965GDG0"/>
<dbReference type="InterPro" id="IPR036259">
    <property type="entry name" value="MFS_trans_sf"/>
</dbReference>
<feature type="transmembrane region" description="Helical" evidence="4">
    <location>
        <begin position="44"/>
        <end position="65"/>
    </location>
</feature>
<protein>
    <submittedName>
        <fullName evidence="5">MFS transporter</fullName>
    </submittedName>
</protein>
<dbReference type="InterPro" id="IPR011701">
    <property type="entry name" value="MFS"/>
</dbReference>
<gene>
    <name evidence="5" type="ORF">EBT44_04360</name>
</gene>
<feature type="transmembrane region" description="Helical" evidence="4">
    <location>
        <begin position="167"/>
        <end position="185"/>
    </location>
</feature>
<evidence type="ECO:0000313" key="6">
    <source>
        <dbReference type="Proteomes" id="UP000740727"/>
    </source>
</evidence>
<dbReference type="Gene3D" id="1.20.1250.20">
    <property type="entry name" value="MFS general substrate transporter like domains"/>
    <property type="match status" value="1"/>
</dbReference>
<evidence type="ECO:0000256" key="3">
    <source>
        <dbReference type="ARBA" id="ARBA00023136"/>
    </source>
</evidence>
<keyword evidence="2 4" id="KW-1133">Transmembrane helix</keyword>
<name>A0A965GDG0_9PROT</name>
<comment type="caution">
    <text evidence="5">The sequence shown here is derived from an EMBL/GenBank/DDBJ whole genome shotgun (WGS) entry which is preliminary data.</text>
</comment>
<dbReference type="Pfam" id="PF07690">
    <property type="entry name" value="MFS_1"/>
    <property type="match status" value="1"/>
</dbReference>
<feature type="transmembrane region" description="Helical" evidence="4">
    <location>
        <begin position="21"/>
        <end position="38"/>
    </location>
</feature>
<sequence length="407" mass="43732">MRKYRELWALRNTKILLLTSFPARVAYAMVGLALFFKVERLTDSVAYAGIALGLNTFANSITAGLRGSALDRWGQRWPIRILVPLYASGLLVLEFTTSKSWILPLSLVMGLASPPINLSVRPLWKVAVSESALRTAYALDTSVINATRVFGPLLASTLALSRYPSSALVLCAMLIAVGGLSLGFSKISSTWVPEKKNDSDKAVWRIPAMQLLMCEAMFVGFGWGAFDVGIPAFATLEKIPSWSGPIFACLAVTSVVGGLVAGLITRKTSALKGLLRTYGLWMAATIPLALTYPGWSMAMAALVIGFFGGAVQVFYWEVLEAVRPKGTAVSALGWIWTVDGSFMALGAALGGIIASEFSPRLTLLSTTIAVFCGFLILALGRKLLDSANRITSEEEDRSAIKHTAPPQ</sequence>
<dbReference type="PANTHER" id="PTHR23542:SF1">
    <property type="entry name" value="MAJOR FACILITATOR SUPERFAMILY (MFS) PROFILE DOMAIN-CONTAINING PROTEIN"/>
    <property type="match status" value="1"/>
</dbReference>
<reference evidence="5" key="1">
    <citation type="submission" date="2018-10" db="EMBL/GenBank/DDBJ databases">
        <title>Iterative Subtractive Binning of Freshwater Chronoseries Metagenomes Recovers Nearly Complete Genomes from over Four Hundred Novel Species.</title>
        <authorList>
            <person name="Rodriguez-R L.M."/>
            <person name="Tsementzi D."/>
            <person name="Luo C."/>
            <person name="Konstantinidis K.T."/>
        </authorList>
    </citation>
    <scope>NUCLEOTIDE SEQUENCE</scope>
    <source>
        <strain evidence="5">WB5_2A_028</strain>
    </source>
</reference>
<dbReference type="SUPFAM" id="SSF103473">
    <property type="entry name" value="MFS general substrate transporter"/>
    <property type="match status" value="1"/>
</dbReference>
<dbReference type="GO" id="GO:0022857">
    <property type="term" value="F:transmembrane transporter activity"/>
    <property type="evidence" value="ECO:0007669"/>
    <property type="project" value="InterPro"/>
</dbReference>
<evidence type="ECO:0000256" key="1">
    <source>
        <dbReference type="ARBA" id="ARBA00022692"/>
    </source>
</evidence>
<dbReference type="EMBL" id="RFXN01000050">
    <property type="protein sequence ID" value="NBR94053.1"/>
    <property type="molecule type" value="Genomic_DNA"/>
</dbReference>
<feature type="transmembrane region" description="Helical" evidence="4">
    <location>
        <begin position="361"/>
        <end position="380"/>
    </location>
</feature>
<feature type="transmembrane region" description="Helical" evidence="4">
    <location>
        <begin position="245"/>
        <end position="265"/>
    </location>
</feature>
<feature type="transmembrane region" description="Helical" evidence="4">
    <location>
        <begin position="301"/>
        <end position="319"/>
    </location>
</feature>
<accession>A0A965GDG0</accession>
<dbReference type="Proteomes" id="UP000740727">
    <property type="component" value="Unassembled WGS sequence"/>
</dbReference>